<dbReference type="GO" id="GO:0098978">
    <property type="term" value="C:glutamatergic synapse"/>
    <property type="evidence" value="ECO:0007669"/>
    <property type="project" value="Ensembl"/>
</dbReference>
<dbReference type="GeneTree" id="ENSGT00940000158081"/>
<dbReference type="GO" id="GO:0032703">
    <property type="term" value="P:negative regulation of interleukin-2 production"/>
    <property type="evidence" value="ECO:0007669"/>
    <property type="project" value="Ensembl"/>
</dbReference>
<keyword evidence="10" id="KW-1185">Reference proteome</keyword>
<dbReference type="FunFam" id="2.30.29.30:FF:000014">
    <property type="entry name" value="Homer homolog 1 (Drosophila)"/>
    <property type="match status" value="1"/>
</dbReference>
<evidence type="ECO:0000256" key="5">
    <source>
        <dbReference type="ARBA" id="ARBA00023606"/>
    </source>
</evidence>
<dbReference type="Ensembl" id="ENSMFAT00000067242.2">
    <property type="protein sequence ID" value="ENSMFAP00000016707.2"/>
    <property type="gene ID" value="ENSMFAG00000031509.2"/>
</dbReference>
<dbReference type="GO" id="GO:0019904">
    <property type="term" value="F:protein domain specific binding"/>
    <property type="evidence" value="ECO:0007669"/>
    <property type="project" value="Ensembl"/>
</dbReference>
<evidence type="ECO:0000313" key="9">
    <source>
        <dbReference type="Ensembl" id="ENSMFAP00000016707.2"/>
    </source>
</evidence>
<feature type="compositionally biased region" description="Basic and acidic residues" evidence="7">
    <location>
        <begin position="266"/>
        <end position="294"/>
    </location>
</feature>
<evidence type="ECO:0000259" key="8">
    <source>
        <dbReference type="PROSITE" id="PS50229"/>
    </source>
</evidence>
<evidence type="ECO:0000256" key="7">
    <source>
        <dbReference type="SAM" id="MobiDB-lite"/>
    </source>
</evidence>
<dbReference type="Bgee" id="ENSMFAG00000031509">
    <property type="expression patterns" value="Expressed in cerebellum and 11 other cell types or tissues"/>
</dbReference>
<dbReference type="Pfam" id="PF00568">
    <property type="entry name" value="WH1"/>
    <property type="match status" value="1"/>
</dbReference>
<dbReference type="PROSITE" id="PS50229">
    <property type="entry name" value="WH1"/>
    <property type="match status" value="1"/>
</dbReference>
<dbReference type="GO" id="GO:0007216">
    <property type="term" value="P:G protein-coupled glutamate receptor signaling pathway"/>
    <property type="evidence" value="ECO:0007669"/>
    <property type="project" value="InterPro"/>
</dbReference>
<keyword evidence="2" id="KW-0963">Cytoplasm</keyword>
<reference evidence="9" key="2">
    <citation type="submission" date="2025-08" db="UniProtKB">
        <authorList>
            <consortium name="Ensembl"/>
        </authorList>
    </citation>
    <scope>IDENTIFICATION</scope>
</reference>
<dbReference type="GO" id="GO:0014069">
    <property type="term" value="C:postsynaptic density"/>
    <property type="evidence" value="ECO:0007669"/>
    <property type="project" value="UniProtKB-SubCell"/>
</dbReference>
<comment type="subcellular location">
    <subcellularLocation>
        <location evidence="1">Cytoplasm</location>
    </subcellularLocation>
    <subcellularLocation>
        <location evidence="6">Postsynaptic density</location>
    </subcellularLocation>
</comment>
<dbReference type="SUPFAM" id="SSF50729">
    <property type="entry name" value="PH domain-like"/>
    <property type="match status" value="1"/>
</dbReference>
<dbReference type="GO" id="GO:0042802">
    <property type="term" value="F:identical protein binding"/>
    <property type="evidence" value="ECO:0007669"/>
    <property type="project" value="Ensembl"/>
</dbReference>
<evidence type="ECO:0000256" key="4">
    <source>
        <dbReference type="ARBA" id="ARBA00023054"/>
    </source>
</evidence>
<dbReference type="GO" id="GO:0035256">
    <property type="term" value="F:G protein-coupled glutamate receptor binding"/>
    <property type="evidence" value="ECO:0007669"/>
    <property type="project" value="InterPro"/>
</dbReference>
<dbReference type="CDD" id="cd01206">
    <property type="entry name" value="EVH1_Homer_Vesl"/>
    <property type="match status" value="1"/>
</dbReference>
<dbReference type="VEuPathDB" id="HostDB:ENSMFAG00000031509"/>
<comment type="similarity">
    <text evidence="5">Belongs to the Homer family.</text>
</comment>
<dbReference type="InterPro" id="IPR011993">
    <property type="entry name" value="PH-like_dom_sf"/>
</dbReference>
<evidence type="ECO:0000256" key="1">
    <source>
        <dbReference type="ARBA" id="ARBA00004496"/>
    </source>
</evidence>
<protein>
    <submittedName>
        <fullName evidence="9">Homer scaffold protein 3</fullName>
    </submittedName>
</protein>
<dbReference type="GO" id="GO:0045178">
    <property type="term" value="C:basal part of cell"/>
    <property type="evidence" value="ECO:0007669"/>
    <property type="project" value="Ensembl"/>
</dbReference>
<dbReference type="InterPro" id="IPR045027">
    <property type="entry name" value="Homer"/>
</dbReference>
<name>A0A2K5UW65_MACFA</name>
<evidence type="ECO:0000256" key="2">
    <source>
        <dbReference type="ARBA" id="ARBA00022490"/>
    </source>
</evidence>
<organism evidence="9 10">
    <name type="scientific">Macaca fascicularis</name>
    <name type="common">Crab-eating macaque</name>
    <name type="synonym">Cynomolgus monkey</name>
    <dbReference type="NCBI Taxonomy" id="9541"/>
    <lineage>
        <taxon>Eukaryota</taxon>
        <taxon>Metazoa</taxon>
        <taxon>Chordata</taxon>
        <taxon>Craniata</taxon>
        <taxon>Vertebrata</taxon>
        <taxon>Euteleostomi</taxon>
        <taxon>Mammalia</taxon>
        <taxon>Eutheria</taxon>
        <taxon>Euarchontoglires</taxon>
        <taxon>Primates</taxon>
        <taxon>Haplorrhini</taxon>
        <taxon>Catarrhini</taxon>
        <taxon>Cercopithecidae</taxon>
        <taxon>Cercopithecinae</taxon>
        <taxon>Macaca</taxon>
    </lineage>
</organism>
<dbReference type="SMART" id="SM00461">
    <property type="entry name" value="WH1"/>
    <property type="match status" value="1"/>
</dbReference>
<evidence type="ECO:0000313" key="10">
    <source>
        <dbReference type="Proteomes" id="UP000233100"/>
    </source>
</evidence>
<feature type="domain" description="WH1" evidence="8">
    <location>
        <begin position="1"/>
        <end position="113"/>
    </location>
</feature>
<proteinExistence type="inferred from homology"/>
<feature type="region of interest" description="Disordered" evidence="7">
    <location>
        <begin position="115"/>
        <end position="168"/>
    </location>
</feature>
<accession>A0A2K5UW65</accession>
<keyword evidence="3" id="KW-0770">Synapse</keyword>
<dbReference type="InterPro" id="IPR000697">
    <property type="entry name" value="WH1/EVH1_dom"/>
</dbReference>
<feature type="region of interest" description="Disordered" evidence="7">
    <location>
        <begin position="218"/>
        <end position="302"/>
    </location>
</feature>
<dbReference type="InterPro" id="IPR044100">
    <property type="entry name" value="Homer_EVH1"/>
</dbReference>
<dbReference type="GO" id="GO:0070885">
    <property type="term" value="P:negative regulation of calcineurin-NFAT signaling cascade"/>
    <property type="evidence" value="ECO:0007669"/>
    <property type="project" value="Ensembl"/>
</dbReference>
<dbReference type="Gene3D" id="2.30.29.30">
    <property type="entry name" value="Pleckstrin-homology domain (PH domain)/Phosphotyrosine-binding domain (PTB)"/>
    <property type="match status" value="1"/>
</dbReference>
<dbReference type="PANTHER" id="PTHR10918">
    <property type="entry name" value="HOMER"/>
    <property type="match status" value="1"/>
</dbReference>
<evidence type="ECO:0000256" key="3">
    <source>
        <dbReference type="ARBA" id="ARBA00023018"/>
    </source>
</evidence>
<evidence type="ECO:0000256" key="6">
    <source>
        <dbReference type="ARBA" id="ARBA00034105"/>
    </source>
</evidence>
<gene>
    <name evidence="9" type="primary">HOMER3</name>
</gene>
<dbReference type="Proteomes" id="UP000233100">
    <property type="component" value="Chromosome 19"/>
</dbReference>
<reference evidence="9" key="3">
    <citation type="submission" date="2025-09" db="UniProtKB">
        <authorList>
            <consortium name="Ensembl"/>
        </authorList>
    </citation>
    <scope>IDENTIFICATION</scope>
</reference>
<dbReference type="Gene3D" id="1.20.5.1700">
    <property type="match status" value="2"/>
</dbReference>
<keyword evidence="4" id="KW-0175">Coiled coil</keyword>
<sequence length="329" mass="36018">MSTAREQPIFSTRAHVFQIDPATKRNWIPAGKHALTVSYFYDATRNVYRIISIGGAKAIINSTVTPNMTFTKTSQKFGQWADSRANTVYGLGFASEQHLTQFAEKFQEVKEAARLAREKSQDGGELTSPALGLASHQVPPSPLVSANGPGEEKLFRSQSADAPGPTERERLKKMLSEGNNKLAGALREANAAAAQWRQQLEAQRAEAERLRQRVAELEAQAASEVTPASEKEGPGQGQSLEQLEALVQTKDQEIQTLKSQTGGPREAPEAAEREETQQKVQDLETRNAELEHQLRPAGRGGQAAQLLDVRLFELSELREGLARLAEAAP</sequence>
<dbReference type="GO" id="GO:0005829">
    <property type="term" value="C:cytosol"/>
    <property type="evidence" value="ECO:0007669"/>
    <property type="project" value="Ensembl"/>
</dbReference>
<reference evidence="9 10" key="1">
    <citation type="submission" date="2013-03" db="EMBL/GenBank/DDBJ databases">
        <authorList>
            <person name="Warren W."/>
            <person name="Wilson R.K."/>
        </authorList>
    </citation>
    <scope>NUCLEOTIDE SEQUENCE</scope>
</reference>
<dbReference type="AlphaFoldDB" id="A0A2K5UW65"/>